<dbReference type="PANTHER" id="PTHR43046">
    <property type="entry name" value="GDP-MANNOSE MANNOSYL HYDROLASE"/>
    <property type="match status" value="1"/>
</dbReference>
<evidence type="ECO:0000256" key="2">
    <source>
        <dbReference type="ARBA" id="ARBA00005582"/>
    </source>
</evidence>
<gene>
    <name evidence="5" type="ORF">HX89_13215</name>
</gene>
<evidence type="ECO:0000313" key="6">
    <source>
        <dbReference type="Proteomes" id="UP000027986"/>
    </source>
</evidence>
<dbReference type="InterPro" id="IPR020476">
    <property type="entry name" value="Nudix_hydrolase"/>
</dbReference>
<dbReference type="Gene3D" id="3.90.79.10">
    <property type="entry name" value="Nucleoside Triphosphate Pyrophosphohydrolase"/>
    <property type="match status" value="1"/>
</dbReference>
<sequence>MNAERPGALRMAALRVYRMLPAGLSHRIVHAMQPTFSAGAVAIIEHDGRVLALRQAHRSGWSLPGGLIDAGEQPQDAVVREVREETGLDIEPGSVMATDFDPEIRHVDVIFRVVCDERPEVEVASEALESGWFALDELPHPDKSTRRIQRAVRLARQPSSVGRVVGRGD</sequence>
<dbReference type="PRINTS" id="PR00502">
    <property type="entry name" value="NUDIXFAMILY"/>
</dbReference>
<dbReference type="InterPro" id="IPR015797">
    <property type="entry name" value="NUDIX_hydrolase-like_dom_sf"/>
</dbReference>
<dbReference type="EMBL" id="CP008889">
    <property type="protein sequence ID" value="AIF41727.1"/>
    <property type="molecule type" value="Genomic_DNA"/>
</dbReference>
<dbReference type="PROSITE" id="PS00893">
    <property type="entry name" value="NUDIX_BOX"/>
    <property type="match status" value="1"/>
</dbReference>
<evidence type="ECO:0000256" key="1">
    <source>
        <dbReference type="ARBA" id="ARBA00001946"/>
    </source>
</evidence>
<comment type="cofactor">
    <cofactor evidence="1">
        <name>Mg(2+)</name>
        <dbReference type="ChEBI" id="CHEBI:18420"/>
    </cofactor>
</comment>
<dbReference type="Proteomes" id="UP000027986">
    <property type="component" value="Chromosome"/>
</dbReference>
<dbReference type="RefSeq" id="WP_006943456.1">
    <property type="nucleotide sequence ID" value="NZ_CAKZHM010000189.1"/>
</dbReference>
<dbReference type="OrthoDB" id="9804442at2"/>
<dbReference type="eggNOG" id="COG1051">
    <property type="taxonomic scope" value="Bacteria"/>
</dbReference>
<protein>
    <submittedName>
        <fullName evidence="5">NUDIX hydrolase</fullName>
    </submittedName>
</protein>
<dbReference type="KEGG" id="dni:HX89_13215"/>
<dbReference type="AlphaFoldDB" id="A0A075JK64"/>
<evidence type="ECO:0000313" key="5">
    <source>
        <dbReference type="EMBL" id="AIF41727.1"/>
    </source>
</evidence>
<dbReference type="HOGENOM" id="CLU_1575906_0_0_11"/>
<keyword evidence="6" id="KW-1185">Reference proteome</keyword>
<dbReference type="Pfam" id="PF00293">
    <property type="entry name" value="NUDIX"/>
    <property type="match status" value="1"/>
</dbReference>
<dbReference type="GO" id="GO:0016787">
    <property type="term" value="F:hydrolase activity"/>
    <property type="evidence" value="ECO:0007669"/>
    <property type="project" value="UniProtKB-KW"/>
</dbReference>
<evidence type="ECO:0000256" key="4">
    <source>
        <dbReference type="RuleBase" id="RU003476"/>
    </source>
</evidence>
<evidence type="ECO:0000256" key="3">
    <source>
        <dbReference type="ARBA" id="ARBA00022801"/>
    </source>
</evidence>
<dbReference type="InterPro" id="IPR020084">
    <property type="entry name" value="NUDIX_hydrolase_CS"/>
</dbReference>
<dbReference type="PROSITE" id="PS51462">
    <property type="entry name" value="NUDIX"/>
    <property type="match status" value="1"/>
</dbReference>
<reference evidence="5 6" key="1">
    <citation type="submission" date="2014-07" db="EMBL/GenBank/DDBJ databases">
        <title>Genome Sequencing of Dermacoccus nishinomiyaensis.</title>
        <authorList>
            <person name="Hong K.W."/>
            <person name="Chan K.G."/>
        </authorList>
    </citation>
    <scope>NUCLEOTIDE SEQUENCE [LARGE SCALE GENOMIC DNA]</scope>
    <source>
        <strain evidence="5 6">M25</strain>
    </source>
</reference>
<proteinExistence type="inferred from homology"/>
<name>A0A075JK64_9MICO</name>
<dbReference type="InterPro" id="IPR000086">
    <property type="entry name" value="NUDIX_hydrolase_dom"/>
</dbReference>
<organism evidence="5 6">
    <name type="scientific">Dermacoccus nishinomiyaensis</name>
    <dbReference type="NCBI Taxonomy" id="1274"/>
    <lineage>
        <taxon>Bacteria</taxon>
        <taxon>Bacillati</taxon>
        <taxon>Actinomycetota</taxon>
        <taxon>Actinomycetes</taxon>
        <taxon>Micrococcales</taxon>
        <taxon>Dermacoccaceae</taxon>
        <taxon>Dermacoccus</taxon>
    </lineage>
</organism>
<keyword evidence="3 4" id="KW-0378">Hydrolase</keyword>
<comment type="similarity">
    <text evidence="2 4">Belongs to the Nudix hydrolase family.</text>
</comment>
<dbReference type="SUPFAM" id="SSF55811">
    <property type="entry name" value="Nudix"/>
    <property type="match status" value="1"/>
</dbReference>
<accession>A0A075JK64</accession>
<dbReference type="PANTHER" id="PTHR43046:SF16">
    <property type="entry name" value="ADP-RIBOSE PYROPHOSPHATASE YJHB-RELATED"/>
    <property type="match status" value="1"/>
</dbReference>
<dbReference type="GeneID" id="41842007"/>